<dbReference type="RefSeq" id="WP_196936823.1">
    <property type="nucleotide sequence ID" value="NZ_MU158698.1"/>
</dbReference>
<reference evidence="1" key="1">
    <citation type="submission" date="2018-02" db="EMBL/GenBank/DDBJ databases">
        <authorList>
            <person name="Vasarhelyi B.M."/>
            <person name="Deshmukh S."/>
            <person name="Balint B."/>
            <person name="Kukolya J."/>
        </authorList>
    </citation>
    <scope>NUCLEOTIDE SEQUENCE</scope>
    <source>
        <strain evidence="1">KB22</strain>
    </source>
</reference>
<dbReference type="EMBL" id="PRDK01000009">
    <property type="protein sequence ID" value="MBE8714969.1"/>
    <property type="molecule type" value="Genomic_DNA"/>
</dbReference>
<name>A0A928V1K2_9SPHI</name>
<sequence length="244" mass="28326">MKTLVTSILLIASFYTSYSQQVEIVSLYQDIKKDKVSDFYFLSEDFPLGSIPKIATLKSYYVYHRGPNIVKLFKAFRSFSHKLGANAYRVDTTSMSRDTIYTTITVYFLDDQEIEQNYELFPKNKTVIFGTIIGDKLAKEFKFDDKEYSIKPYTYYVLDNDEDGKSKLQTGKFSPSTETVKNRKDEGITYIAFERYSFGVTTTGGFVNPTFNRIGQSYLTRINYVDPELGQFLMQMLQENKFED</sequence>
<gene>
    <name evidence="1" type="ORF">C4F49_14895</name>
</gene>
<comment type="caution">
    <text evidence="1">The sequence shown here is derived from an EMBL/GenBank/DDBJ whole genome shotgun (WGS) entry which is preliminary data.</text>
</comment>
<protein>
    <submittedName>
        <fullName evidence="1">Uncharacterized protein</fullName>
    </submittedName>
</protein>
<proteinExistence type="predicted"/>
<keyword evidence="2" id="KW-1185">Reference proteome</keyword>
<dbReference type="AlphaFoldDB" id="A0A928V1K2"/>
<dbReference type="Proteomes" id="UP000616201">
    <property type="component" value="Unassembled WGS sequence"/>
</dbReference>
<accession>A0A928V1K2</accession>
<evidence type="ECO:0000313" key="1">
    <source>
        <dbReference type="EMBL" id="MBE8714969.1"/>
    </source>
</evidence>
<organism evidence="1 2">
    <name type="scientific">Sphingobacterium hungaricum</name>
    <dbReference type="NCBI Taxonomy" id="2082723"/>
    <lineage>
        <taxon>Bacteria</taxon>
        <taxon>Pseudomonadati</taxon>
        <taxon>Bacteroidota</taxon>
        <taxon>Sphingobacteriia</taxon>
        <taxon>Sphingobacteriales</taxon>
        <taxon>Sphingobacteriaceae</taxon>
        <taxon>Sphingobacterium</taxon>
    </lineage>
</organism>
<evidence type="ECO:0000313" key="2">
    <source>
        <dbReference type="Proteomes" id="UP000616201"/>
    </source>
</evidence>